<gene>
    <name evidence="1" type="ORF">LMG26858_00195</name>
</gene>
<dbReference type="Proteomes" id="UP000494117">
    <property type="component" value="Unassembled WGS sequence"/>
</dbReference>
<sequence>MNASLERLAKRLDLDAADHERLRLAFGRACAQRVEHLLEEQEAQDCLASLGRYLDGAIGHEQLEQVSAQAARLANRHQGSTSIDGCGHAAVSATYAVASALAGKALRAAEYAAYAAVYGQGGYGAVSDPESFEVEFAWQAGCLEFLAAGRAD</sequence>
<dbReference type="RefSeq" id="WP_175205149.1">
    <property type="nucleotide sequence ID" value="NZ_CADILG010000001.1"/>
</dbReference>
<keyword evidence="2" id="KW-1185">Reference proteome</keyword>
<dbReference type="EMBL" id="CADILG010000001">
    <property type="protein sequence ID" value="CAB3820979.1"/>
    <property type="molecule type" value="Genomic_DNA"/>
</dbReference>
<name>A0A6S7BWJ9_9BURK</name>
<organism evidence="1 2">
    <name type="scientific">Achromobacter anxifer</name>
    <dbReference type="NCBI Taxonomy" id="1287737"/>
    <lineage>
        <taxon>Bacteria</taxon>
        <taxon>Pseudomonadati</taxon>
        <taxon>Pseudomonadota</taxon>
        <taxon>Betaproteobacteria</taxon>
        <taxon>Burkholderiales</taxon>
        <taxon>Alcaligenaceae</taxon>
        <taxon>Achromobacter</taxon>
    </lineage>
</organism>
<reference evidence="1 2" key="1">
    <citation type="submission" date="2020-04" db="EMBL/GenBank/DDBJ databases">
        <authorList>
            <person name="De Canck E."/>
        </authorList>
    </citation>
    <scope>NUCLEOTIDE SEQUENCE [LARGE SCALE GENOMIC DNA]</scope>
    <source>
        <strain evidence="1 2">LMG 26858</strain>
    </source>
</reference>
<proteinExistence type="predicted"/>
<accession>A0A6S7BWJ9</accession>
<evidence type="ECO:0000313" key="2">
    <source>
        <dbReference type="Proteomes" id="UP000494117"/>
    </source>
</evidence>
<dbReference type="AlphaFoldDB" id="A0A6S7BWJ9"/>
<protein>
    <submittedName>
        <fullName evidence="1">Uncharacterized protein</fullName>
    </submittedName>
</protein>
<evidence type="ECO:0000313" key="1">
    <source>
        <dbReference type="EMBL" id="CAB3820979.1"/>
    </source>
</evidence>